<feature type="coiled-coil region" evidence="1">
    <location>
        <begin position="9"/>
        <end position="174"/>
    </location>
</feature>
<dbReference type="Proteomes" id="UP001187415">
    <property type="component" value="Unassembled WGS sequence"/>
</dbReference>
<evidence type="ECO:0000313" key="2">
    <source>
        <dbReference type="EMBL" id="KAK2837737.1"/>
    </source>
</evidence>
<protein>
    <submittedName>
        <fullName evidence="2">Uncharacterized protein</fullName>
    </submittedName>
</protein>
<organism evidence="2 3">
    <name type="scientific">Channa striata</name>
    <name type="common">Snakehead murrel</name>
    <name type="synonym">Ophicephalus striatus</name>
    <dbReference type="NCBI Taxonomy" id="64152"/>
    <lineage>
        <taxon>Eukaryota</taxon>
        <taxon>Metazoa</taxon>
        <taxon>Chordata</taxon>
        <taxon>Craniata</taxon>
        <taxon>Vertebrata</taxon>
        <taxon>Euteleostomi</taxon>
        <taxon>Actinopterygii</taxon>
        <taxon>Neopterygii</taxon>
        <taxon>Teleostei</taxon>
        <taxon>Neoteleostei</taxon>
        <taxon>Acanthomorphata</taxon>
        <taxon>Anabantaria</taxon>
        <taxon>Anabantiformes</taxon>
        <taxon>Channoidei</taxon>
        <taxon>Channidae</taxon>
        <taxon>Channa</taxon>
    </lineage>
</organism>
<gene>
    <name evidence="2" type="ORF">Q5P01_014949</name>
</gene>
<keyword evidence="1" id="KW-0175">Coiled coil</keyword>
<name>A0AA88MJQ5_CHASR</name>
<proteinExistence type="predicted"/>
<dbReference type="AlphaFoldDB" id="A0AA88MJQ5"/>
<accession>A0AA88MJQ5</accession>
<comment type="caution">
    <text evidence="2">The sequence shown here is derived from an EMBL/GenBank/DDBJ whole genome shotgun (WGS) entry which is preliminary data.</text>
</comment>
<keyword evidence="3" id="KW-1185">Reference proteome</keyword>
<evidence type="ECO:0000313" key="3">
    <source>
        <dbReference type="Proteomes" id="UP001187415"/>
    </source>
</evidence>
<sequence length="261" mass="30839">MSRRESRGSRGVNRELEDMRRQMEAKVKEMEVKLRTATKIIVLKERDIWQQDREQLLEENRSLQKQLSIMKEDNGNLQTDLQKANEEEIISLHKFEESSGFETAEEEWRRKVSKLEELLAEKEKEISRAIEKKQARTRAHVETLADLTETQSALKQSQLSCVALEEKLQTLLAEKEERFRKELSGTEGSVKKKLREKNRRKERGRLHKELKSRMEPVEFCDIWQSKAQQWQTEKMELVEMLLVNPPITFGLNLTFLTSLNK</sequence>
<reference evidence="2" key="1">
    <citation type="submission" date="2023-07" db="EMBL/GenBank/DDBJ databases">
        <title>Chromosome-level Genome Assembly of Striped Snakehead (Channa striata).</title>
        <authorList>
            <person name="Liu H."/>
        </authorList>
    </citation>
    <scope>NUCLEOTIDE SEQUENCE</scope>
    <source>
        <strain evidence="2">Gz</strain>
        <tissue evidence="2">Muscle</tissue>
    </source>
</reference>
<evidence type="ECO:0000256" key="1">
    <source>
        <dbReference type="SAM" id="Coils"/>
    </source>
</evidence>
<dbReference type="EMBL" id="JAUPFM010000011">
    <property type="protein sequence ID" value="KAK2837737.1"/>
    <property type="molecule type" value="Genomic_DNA"/>
</dbReference>